<dbReference type="PRINTS" id="PR00081">
    <property type="entry name" value="GDHRDH"/>
</dbReference>
<evidence type="ECO:0000256" key="2">
    <source>
        <dbReference type="ARBA" id="ARBA00023002"/>
    </source>
</evidence>
<keyword evidence="2" id="KW-0560">Oxidoreductase</keyword>
<dbReference type="SUPFAM" id="SSF51735">
    <property type="entry name" value="NAD(P)-binding Rossmann-fold domains"/>
    <property type="match status" value="1"/>
</dbReference>
<name>A0A1Y2A0V8_9PLEO</name>
<dbReference type="InterPro" id="IPR002347">
    <property type="entry name" value="SDR_fam"/>
</dbReference>
<evidence type="ECO:0000256" key="1">
    <source>
        <dbReference type="ARBA" id="ARBA00006484"/>
    </source>
</evidence>
<dbReference type="Pfam" id="PF00106">
    <property type="entry name" value="adh_short"/>
    <property type="match status" value="1"/>
</dbReference>
<dbReference type="Proteomes" id="UP000193144">
    <property type="component" value="Unassembled WGS sequence"/>
</dbReference>
<protein>
    <recommendedName>
        <fullName evidence="5">NAD(P)-binding protein</fullName>
    </recommendedName>
</protein>
<dbReference type="STRING" id="1231657.A0A1Y2A0V8"/>
<dbReference type="InterPro" id="IPR036291">
    <property type="entry name" value="NAD(P)-bd_dom_sf"/>
</dbReference>
<dbReference type="PANTHER" id="PTHR43180:SF16">
    <property type="entry name" value="BACILYSIN BIOSYNTHESIS OXIDOREDUCTASE BACC"/>
    <property type="match status" value="1"/>
</dbReference>
<gene>
    <name evidence="3" type="ORF">BCR34DRAFT_597993</name>
</gene>
<sequence>MADPSSPLDPFRSTPKVDFTKNINLSNVKGKSVIVTGGANGIGAGCAAAFAAAGAYVTILDINSESGGAVAKDLTDKGYHVQFTPTDMTSFSSQTSGFLSALAFSPTHTLDIIVCSAGVTGANIQTWLNTQSTSSTSLPEAPKTAALDVNLTGVFYNIHLALYYFRQSCTSSAGGGGGGGGGGGERGAGSKQIILVSSLAGYVPLNNSLEYQGSKYGVRGLFKALRNSVHILDPGMPTAGSHDEGASTFESTYPLLRTNLIAPTFIHTDMTSHYGTMLESLGITLGEIGDVVAGVMRVACDEEVSGRAIATVKGKSETGDRNFDLGDDWIGEGQDKLLEEARSGSLIGVGKMGRMGYERTQVQGWSG</sequence>
<dbReference type="Gene3D" id="3.40.50.720">
    <property type="entry name" value="NAD(P)-binding Rossmann-like Domain"/>
    <property type="match status" value="1"/>
</dbReference>
<proteinExistence type="inferred from homology"/>
<reference evidence="3 4" key="1">
    <citation type="submission" date="2016-07" db="EMBL/GenBank/DDBJ databases">
        <title>Pervasive Adenine N6-methylation of Active Genes in Fungi.</title>
        <authorList>
            <consortium name="DOE Joint Genome Institute"/>
            <person name="Mondo S.J."/>
            <person name="Dannebaum R.O."/>
            <person name="Kuo R.C."/>
            <person name="Labutti K."/>
            <person name="Haridas S."/>
            <person name="Kuo A."/>
            <person name="Salamov A."/>
            <person name="Ahrendt S.R."/>
            <person name="Lipzen A."/>
            <person name="Sullivan W."/>
            <person name="Andreopoulos W.B."/>
            <person name="Clum A."/>
            <person name="Lindquist E."/>
            <person name="Daum C."/>
            <person name="Ramamoorthy G.K."/>
            <person name="Gryganskyi A."/>
            <person name="Culley D."/>
            <person name="Magnuson J.K."/>
            <person name="James T.Y."/>
            <person name="O'Malley M.A."/>
            <person name="Stajich J.E."/>
            <person name="Spatafora J.W."/>
            <person name="Visel A."/>
            <person name="Grigoriev I.V."/>
        </authorList>
    </citation>
    <scope>NUCLEOTIDE SEQUENCE [LARGE SCALE GENOMIC DNA]</scope>
    <source>
        <strain evidence="3 4">CBS 115471</strain>
    </source>
</reference>
<evidence type="ECO:0000313" key="3">
    <source>
        <dbReference type="EMBL" id="ORY15947.1"/>
    </source>
</evidence>
<comment type="caution">
    <text evidence="3">The sequence shown here is derived from an EMBL/GenBank/DDBJ whole genome shotgun (WGS) entry which is preliminary data.</text>
</comment>
<dbReference type="OrthoDB" id="5371740at2759"/>
<accession>A0A1Y2A0V8</accession>
<comment type="similarity">
    <text evidence="1">Belongs to the short-chain dehydrogenases/reductases (SDR) family.</text>
</comment>
<keyword evidence="4" id="KW-1185">Reference proteome</keyword>
<organism evidence="3 4">
    <name type="scientific">Clohesyomyces aquaticus</name>
    <dbReference type="NCBI Taxonomy" id="1231657"/>
    <lineage>
        <taxon>Eukaryota</taxon>
        <taxon>Fungi</taxon>
        <taxon>Dikarya</taxon>
        <taxon>Ascomycota</taxon>
        <taxon>Pezizomycotina</taxon>
        <taxon>Dothideomycetes</taxon>
        <taxon>Pleosporomycetidae</taxon>
        <taxon>Pleosporales</taxon>
        <taxon>Lindgomycetaceae</taxon>
        <taxon>Clohesyomyces</taxon>
    </lineage>
</organism>
<evidence type="ECO:0000313" key="4">
    <source>
        <dbReference type="Proteomes" id="UP000193144"/>
    </source>
</evidence>
<dbReference type="EMBL" id="MCFA01000021">
    <property type="protein sequence ID" value="ORY15947.1"/>
    <property type="molecule type" value="Genomic_DNA"/>
</dbReference>
<dbReference type="AlphaFoldDB" id="A0A1Y2A0V8"/>
<dbReference type="PANTHER" id="PTHR43180">
    <property type="entry name" value="3-OXOACYL-(ACYL-CARRIER-PROTEIN) REDUCTASE (AFU_ORTHOLOGUE AFUA_6G11210)"/>
    <property type="match status" value="1"/>
</dbReference>
<dbReference type="GO" id="GO:0016491">
    <property type="term" value="F:oxidoreductase activity"/>
    <property type="evidence" value="ECO:0007669"/>
    <property type="project" value="UniProtKB-KW"/>
</dbReference>
<evidence type="ECO:0008006" key="5">
    <source>
        <dbReference type="Google" id="ProtNLM"/>
    </source>
</evidence>